<protein>
    <submittedName>
        <fullName evidence="2">Uncharacterized protein</fullName>
    </submittedName>
</protein>
<accession>H2J8B3</accession>
<evidence type="ECO:0000256" key="1">
    <source>
        <dbReference type="SAM" id="Phobius"/>
    </source>
</evidence>
<keyword evidence="1" id="KW-0472">Membrane</keyword>
<feature type="transmembrane region" description="Helical" evidence="1">
    <location>
        <begin position="216"/>
        <end position="236"/>
    </location>
</feature>
<feature type="transmembrane region" description="Helical" evidence="1">
    <location>
        <begin position="6"/>
        <end position="29"/>
    </location>
</feature>
<feature type="transmembrane region" description="Helical" evidence="1">
    <location>
        <begin position="84"/>
        <end position="109"/>
    </location>
</feature>
<dbReference type="RefSeq" id="WP_014296668.1">
    <property type="nucleotide sequence ID" value="NC_016751.1"/>
</dbReference>
<keyword evidence="3" id="KW-1185">Reference proteome</keyword>
<keyword evidence="1" id="KW-0812">Transmembrane</keyword>
<organism evidence="2 3">
    <name type="scientific">Marinitoga piezophila (strain DSM 14283 / JCM 11233 / KA3)</name>
    <dbReference type="NCBI Taxonomy" id="443254"/>
    <lineage>
        <taxon>Bacteria</taxon>
        <taxon>Thermotogati</taxon>
        <taxon>Thermotogota</taxon>
        <taxon>Thermotogae</taxon>
        <taxon>Petrotogales</taxon>
        <taxon>Petrotogaceae</taxon>
        <taxon>Marinitoga</taxon>
    </lineage>
</organism>
<dbReference type="AlphaFoldDB" id="H2J8B3"/>
<gene>
    <name evidence="2" type="ordered locus">Marpi_1189</name>
</gene>
<dbReference type="OrthoDB" id="10019959at2"/>
<name>H2J8B3_MARPK</name>
<dbReference type="EMBL" id="CP003257">
    <property type="protein sequence ID" value="AEX85597.1"/>
    <property type="molecule type" value="Genomic_DNA"/>
</dbReference>
<keyword evidence="1" id="KW-1133">Transmembrane helix</keyword>
<feature type="transmembrane region" description="Helical" evidence="1">
    <location>
        <begin position="50"/>
        <end position="72"/>
    </location>
</feature>
<sequence length="296" mass="35711">MHLFFKISILLVFIISFFNVLFSFIYGIHNFYNIFLVEYYKLNLEAISNIRFPGIFGMTYTAGIWFVFYMYIAIYYDYNEFYKFLILLIGVFANTKVFYLSVPFILMEYYYKYKINTKYSIKKKFKFKNIIYICCGIFFVIFVFVTLKNFNSKYFYTLLLRSKSIILNDPLAGRGYNIVAQNIRYIINNNFWHGVGFLKTPYTLFNYGLWDSGFNYMLNFGGVINLIFQSIFYIYLFWEIFKTSRYKIISYIFLINWYLINLGTLAFYAERISDIIFLYLGLEYGYSKLAIINKKR</sequence>
<evidence type="ECO:0000313" key="2">
    <source>
        <dbReference type="EMBL" id="AEX85597.1"/>
    </source>
</evidence>
<feature type="transmembrane region" description="Helical" evidence="1">
    <location>
        <begin position="248"/>
        <end position="269"/>
    </location>
</feature>
<feature type="transmembrane region" description="Helical" evidence="1">
    <location>
        <begin position="130"/>
        <end position="150"/>
    </location>
</feature>
<evidence type="ECO:0000313" key="3">
    <source>
        <dbReference type="Proteomes" id="UP000007161"/>
    </source>
</evidence>
<dbReference type="HOGENOM" id="CLU_939433_0_0_0"/>
<dbReference type="Proteomes" id="UP000007161">
    <property type="component" value="Chromosome"/>
</dbReference>
<dbReference type="KEGG" id="mpz:Marpi_1189"/>
<proteinExistence type="predicted"/>
<reference evidence="3" key="2">
    <citation type="submission" date="2012-01" db="EMBL/GenBank/DDBJ databases">
        <title>Complete sequence of chromosome of Marinitoga piezophila KA3.</title>
        <authorList>
            <person name="Lucas S."/>
            <person name="Han J."/>
            <person name="Lapidus A."/>
            <person name="Cheng J.-F."/>
            <person name="Goodwin L."/>
            <person name="Pitluck S."/>
            <person name="Peters L."/>
            <person name="Mikhailova N."/>
            <person name="Teshima H."/>
            <person name="Detter J.C."/>
            <person name="Han C."/>
            <person name="Tapia R."/>
            <person name="Land M."/>
            <person name="Hauser L."/>
            <person name="Kyrpides N."/>
            <person name="Ivanova N."/>
            <person name="Pagani I."/>
            <person name="Jebbar M."/>
            <person name="Vannier P."/>
            <person name="Oger P."/>
            <person name="Cario A."/>
            <person name="Bartlett D."/>
            <person name="Noll K.M."/>
            <person name="Woyke T."/>
        </authorList>
    </citation>
    <scope>NUCLEOTIDE SEQUENCE [LARGE SCALE GENOMIC DNA]</scope>
    <source>
        <strain evidence="3">DSM 14283 / JCM 11233 / KA3</strain>
    </source>
</reference>
<reference evidence="2 3" key="1">
    <citation type="journal article" date="2012" name="J. Bacteriol.">
        <title>Complete Genome Sequence of the Thermophilic, Piezophilic, Heterotrophic Bacterium Marinitoga piezophila KA3.</title>
        <authorList>
            <person name="Lucas S."/>
            <person name="Han J."/>
            <person name="Lapidus A."/>
            <person name="Cheng J.F."/>
            <person name="Goodwin L.A."/>
            <person name="Pitluck S."/>
            <person name="Peters L."/>
            <person name="Mikhailova N."/>
            <person name="Teshima H."/>
            <person name="Detter J.C."/>
            <person name="Han C."/>
            <person name="Tapia R."/>
            <person name="Land M."/>
            <person name="Hauser L."/>
            <person name="Kyrpides N.C."/>
            <person name="Ivanova N."/>
            <person name="Pagani I."/>
            <person name="Vannier P."/>
            <person name="Oger P."/>
            <person name="Bartlett D.H."/>
            <person name="Noll K.M."/>
            <person name="Woyke T."/>
            <person name="Jebbar M."/>
        </authorList>
    </citation>
    <scope>NUCLEOTIDE SEQUENCE [LARGE SCALE GENOMIC DNA]</scope>
    <source>
        <strain evidence="3">DSM 14283 / JCM 11233 / KA3</strain>
    </source>
</reference>
<feature type="transmembrane region" description="Helical" evidence="1">
    <location>
        <begin position="275"/>
        <end position="292"/>
    </location>
</feature>